<name>A0A5B7TW64_9FLAO</name>
<dbReference type="GO" id="GO:0005524">
    <property type="term" value="F:ATP binding"/>
    <property type="evidence" value="ECO:0007669"/>
    <property type="project" value="UniProtKB-KW"/>
</dbReference>
<feature type="domain" description="Histidine kinase" evidence="11">
    <location>
        <begin position="478"/>
        <end position="666"/>
    </location>
</feature>
<dbReference type="InterPro" id="IPR036890">
    <property type="entry name" value="HATPase_C_sf"/>
</dbReference>
<dbReference type="RefSeq" id="WP_138949781.1">
    <property type="nucleotide sequence ID" value="NZ_CP040749.1"/>
</dbReference>
<dbReference type="PROSITE" id="PS50109">
    <property type="entry name" value="HIS_KIN"/>
    <property type="match status" value="1"/>
</dbReference>
<keyword evidence="8" id="KW-0902">Two-component regulatory system</keyword>
<keyword evidence="6" id="KW-0418">Kinase</keyword>
<dbReference type="InterPro" id="IPR011712">
    <property type="entry name" value="Sig_transdc_His_kin_sub3_dim/P"/>
</dbReference>
<keyword evidence="9" id="KW-0802">TPR repeat</keyword>
<evidence type="ECO:0000256" key="1">
    <source>
        <dbReference type="ARBA" id="ARBA00000085"/>
    </source>
</evidence>
<dbReference type="PANTHER" id="PTHR24421">
    <property type="entry name" value="NITRATE/NITRITE SENSOR PROTEIN NARX-RELATED"/>
    <property type="match status" value="1"/>
</dbReference>
<dbReference type="PROSITE" id="PS50005">
    <property type="entry name" value="TPR"/>
    <property type="match status" value="1"/>
</dbReference>
<dbReference type="InterPro" id="IPR005467">
    <property type="entry name" value="His_kinase_dom"/>
</dbReference>
<dbReference type="InterPro" id="IPR003594">
    <property type="entry name" value="HATPase_dom"/>
</dbReference>
<accession>A0A5B7TW64</accession>
<dbReference type="SUPFAM" id="SSF48452">
    <property type="entry name" value="TPR-like"/>
    <property type="match status" value="1"/>
</dbReference>
<protein>
    <recommendedName>
        <fullName evidence="2">histidine kinase</fullName>
        <ecNumber evidence="2">2.7.13.3</ecNumber>
    </recommendedName>
</protein>
<dbReference type="SUPFAM" id="SSF55874">
    <property type="entry name" value="ATPase domain of HSP90 chaperone/DNA topoisomerase II/histidine kinase"/>
    <property type="match status" value="1"/>
</dbReference>
<keyword evidence="5" id="KW-0547">Nucleotide-binding</keyword>
<organism evidence="12 13">
    <name type="scientific">Aureibaculum algae</name>
    <dbReference type="NCBI Taxonomy" id="2584122"/>
    <lineage>
        <taxon>Bacteria</taxon>
        <taxon>Pseudomonadati</taxon>
        <taxon>Bacteroidota</taxon>
        <taxon>Flavobacteriia</taxon>
        <taxon>Flavobacteriales</taxon>
        <taxon>Flavobacteriaceae</taxon>
        <taxon>Aureibaculum</taxon>
    </lineage>
</organism>
<dbReference type="EC" id="2.7.13.3" evidence="2"/>
<dbReference type="KEGG" id="fbe:FF125_10820"/>
<feature type="repeat" description="TPR" evidence="9">
    <location>
        <begin position="180"/>
        <end position="213"/>
    </location>
</feature>
<evidence type="ECO:0000256" key="4">
    <source>
        <dbReference type="ARBA" id="ARBA00022679"/>
    </source>
</evidence>
<dbReference type="Proteomes" id="UP000306229">
    <property type="component" value="Chromosome"/>
</dbReference>
<dbReference type="SMART" id="SM00028">
    <property type="entry name" value="TPR"/>
    <property type="match status" value="5"/>
</dbReference>
<dbReference type="Pfam" id="PF13424">
    <property type="entry name" value="TPR_12"/>
    <property type="match status" value="1"/>
</dbReference>
<comment type="catalytic activity">
    <reaction evidence="1">
        <text>ATP + protein L-histidine = ADP + protein N-phospho-L-histidine.</text>
        <dbReference type="EC" id="2.7.13.3"/>
    </reaction>
</comment>
<dbReference type="EMBL" id="CP040749">
    <property type="protein sequence ID" value="QCX38902.1"/>
    <property type="molecule type" value="Genomic_DNA"/>
</dbReference>
<feature type="transmembrane region" description="Helical" evidence="10">
    <location>
        <begin position="413"/>
        <end position="431"/>
    </location>
</feature>
<evidence type="ECO:0000256" key="9">
    <source>
        <dbReference type="PROSITE-ProRule" id="PRU00339"/>
    </source>
</evidence>
<dbReference type="Pfam" id="PF07730">
    <property type="entry name" value="HisKA_3"/>
    <property type="match status" value="1"/>
</dbReference>
<dbReference type="GO" id="GO:0000155">
    <property type="term" value="F:phosphorelay sensor kinase activity"/>
    <property type="evidence" value="ECO:0007669"/>
    <property type="project" value="InterPro"/>
</dbReference>
<evidence type="ECO:0000259" key="11">
    <source>
        <dbReference type="PROSITE" id="PS50109"/>
    </source>
</evidence>
<keyword evidence="7" id="KW-0067">ATP-binding</keyword>
<dbReference type="PANTHER" id="PTHR24421:SF10">
    <property type="entry name" value="NITRATE_NITRITE SENSOR PROTEIN NARQ"/>
    <property type="match status" value="1"/>
</dbReference>
<gene>
    <name evidence="12" type="ORF">FF125_10820</name>
</gene>
<dbReference type="CDD" id="cd16917">
    <property type="entry name" value="HATPase_UhpB-NarQ-NarX-like"/>
    <property type="match status" value="1"/>
</dbReference>
<dbReference type="GO" id="GO:0016020">
    <property type="term" value="C:membrane"/>
    <property type="evidence" value="ECO:0007669"/>
    <property type="project" value="InterPro"/>
</dbReference>
<dbReference type="AlphaFoldDB" id="A0A5B7TW64"/>
<dbReference type="Gene3D" id="1.20.5.1930">
    <property type="match status" value="1"/>
</dbReference>
<keyword evidence="10" id="KW-1133">Transmembrane helix</keyword>
<dbReference type="InterPro" id="IPR019734">
    <property type="entry name" value="TPR_rpt"/>
</dbReference>
<dbReference type="InterPro" id="IPR050482">
    <property type="entry name" value="Sensor_HK_TwoCompSys"/>
</dbReference>
<evidence type="ECO:0000256" key="6">
    <source>
        <dbReference type="ARBA" id="ARBA00022777"/>
    </source>
</evidence>
<evidence type="ECO:0000256" key="2">
    <source>
        <dbReference type="ARBA" id="ARBA00012438"/>
    </source>
</evidence>
<dbReference type="GO" id="GO:0046983">
    <property type="term" value="F:protein dimerization activity"/>
    <property type="evidence" value="ECO:0007669"/>
    <property type="project" value="InterPro"/>
</dbReference>
<evidence type="ECO:0000313" key="13">
    <source>
        <dbReference type="Proteomes" id="UP000306229"/>
    </source>
</evidence>
<dbReference type="Gene3D" id="3.30.565.10">
    <property type="entry name" value="Histidine kinase-like ATPase, C-terminal domain"/>
    <property type="match status" value="1"/>
</dbReference>
<evidence type="ECO:0000256" key="8">
    <source>
        <dbReference type="ARBA" id="ARBA00023012"/>
    </source>
</evidence>
<dbReference type="Gene3D" id="1.25.40.10">
    <property type="entry name" value="Tetratricopeptide repeat domain"/>
    <property type="match status" value="1"/>
</dbReference>
<evidence type="ECO:0000256" key="3">
    <source>
        <dbReference type="ARBA" id="ARBA00022553"/>
    </source>
</evidence>
<keyword evidence="13" id="KW-1185">Reference proteome</keyword>
<keyword evidence="10" id="KW-0812">Transmembrane</keyword>
<evidence type="ECO:0000256" key="10">
    <source>
        <dbReference type="SAM" id="Phobius"/>
    </source>
</evidence>
<sequence length="666" mass="75749">MSFNKSLPSTSKVVVIILICLFAISSLCAQNKIDKAFDSIITSKILTKKKVMNLLTFAGRNRYVPATKKFIIKALEISGKEDEHKKLLLANSYYALGNYHFFHSQIDSSLVALDLADENLSENDLVLKATIMTTRGGIYNKVGDVSLAITTQLNAKQILEKVDTLTLDFKERIKRRGNISTITNSLANLYLKIDDYDNALINYENAFKLTKALKNKPNAAIILSNKGELLNKMKKFEEALKVSKQAKQLKIEAKLPERFIAISNFHIGVAYKNLDSTALALSYFNQVLTQSREKNYKRGEMMALSERGLINFELNKIKEAKEDCTIALEIAEKTNDNDIKIKSCDCLYKVENSLGNHKAALQKYERFTQLKDSVFNEKNIRNITKIGMQYEFDKKEAQQKLIIEEKNRQRNRLISSFIVLSVIALLIVIFYRKRLKYQRKITEQEQTLKNQEIVKLQQENRITAINSMIDGQEKERARIANDLHDGLGGLLSSVKSHFLATQEDKTENKPTIKKTELLIDQACNEVRRISHNMMPHALVISGLKDGIKDITERLEIENYDVTLEINQLPKLDATQEVMVYRLIQEIVANIKRHADAKSIFIQLYAHLTTVHLMVEDDGKGFDLSKIKDKKGLGLQSIESRVAYLNGVIDWDTAVGKGTTININFPT</sequence>
<evidence type="ECO:0000256" key="7">
    <source>
        <dbReference type="ARBA" id="ARBA00022840"/>
    </source>
</evidence>
<dbReference type="OrthoDB" id="9778366at2"/>
<keyword evidence="3" id="KW-0597">Phosphoprotein</keyword>
<keyword evidence="4" id="KW-0808">Transferase</keyword>
<proteinExistence type="predicted"/>
<reference evidence="12 13" key="1">
    <citation type="submission" date="2019-05" db="EMBL/GenBank/DDBJ databases">
        <title>Algicella ahnfeltiae gen. nov., sp. nov., a novel marine bacterium of the family Flavobacteriaceae isolated from a red alga.</title>
        <authorList>
            <person name="Nedashkovskaya O.I."/>
            <person name="Kukhlevskiy A.D."/>
            <person name="Kim S.-G."/>
            <person name="Zhukova N.V."/>
            <person name="Mikhailov V.V."/>
        </authorList>
    </citation>
    <scope>NUCLEOTIDE SEQUENCE [LARGE SCALE GENOMIC DNA]</scope>
    <source>
        <strain evidence="12 13">10Alg115</strain>
    </source>
</reference>
<keyword evidence="10" id="KW-0472">Membrane</keyword>
<dbReference type="InterPro" id="IPR011990">
    <property type="entry name" value="TPR-like_helical_dom_sf"/>
</dbReference>
<dbReference type="Pfam" id="PF02518">
    <property type="entry name" value="HATPase_c"/>
    <property type="match status" value="1"/>
</dbReference>
<evidence type="ECO:0000256" key="5">
    <source>
        <dbReference type="ARBA" id="ARBA00022741"/>
    </source>
</evidence>
<evidence type="ECO:0000313" key="12">
    <source>
        <dbReference type="EMBL" id="QCX38902.1"/>
    </source>
</evidence>